<feature type="transmembrane region" description="Helical" evidence="1">
    <location>
        <begin position="41"/>
        <end position="58"/>
    </location>
</feature>
<dbReference type="PANTHER" id="PTHR22911">
    <property type="entry name" value="ACYL-MALONYL CONDENSING ENZYME-RELATED"/>
    <property type="match status" value="1"/>
</dbReference>
<feature type="transmembrane region" description="Helical" evidence="1">
    <location>
        <begin position="94"/>
        <end position="118"/>
    </location>
</feature>
<keyword evidence="1" id="KW-0472">Membrane</keyword>
<protein>
    <submittedName>
        <fullName evidence="3">Permease of the drug/metabolite transporter (DMT) superfamily</fullName>
    </submittedName>
</protein>
<gene>
    <name evidence="3" type="ORF">SAMN02745161_2085</name>
</gene>
<feature type="transmembrane region" description="Helical" evidence="1">
    <location>
        <begin position="65"/>
        <end position="82"/>
    </location>
</feature>
<feature type="transmembrane region" description="Helical" evidence="1">
    <location>
        <begin position="125"/>
        <end position="146"/>
    </location>
</feature>
<dbReference type="EMBL" id="FSRG01000005">
    <property type="protein sequence ID" value="SIO16410.1"/>
    <property type="molecule type" value="Genomic_DNA"/>
</dbReference>
<feature type="transmembrane region" description="Helical" evidence="1">
    <location>
        <begin position="7"/>
        <end position="29"/>
    </location>
</feature>
<dbReference type="OrthoDB" id="5315632at2"/>
<feature type="transmembrane region" description="Helical" evidence="1">
    <location>
        <begin position="244"/>
        <end position="263"/>
    </location>
</feature>
<name>A0A1N6H9J1_9BACT</name>
<evidence type="ECO:0000313" key="4">
    <source>
        <dbReference type="Proteomes" id="UP000184694"/>
    </source>
</evidence>
<feature type="transmembrane region" description="Helical" evidence="1">
    <location>
        <begin position="219"/>
        <end position="237"/>
    </location>
</feature>
<keyword evidence="1" id="KW-1133">Transmembrane helix</keyword>
<dbReference type="GO" id="GO:0016020">
    <property type="term" value="C:membrane"/>
    <property type="evidence" value="ECO:0007669"/>
    <property type="project" value="InterPro"/>
</dbReference>
<organism evidence="3 4">
    <name type="scientific">Halodesulfovibrio marinisediminis DSM 17456</name>
    <dbReference type="NCBI Taxonomy" id="1121457"/>
    <lineage>
        <taxon>Bacteria</taxon>
        <taxon>Pseudomonadati</taxon>
        <taxon>Thermodesulfobacteriota</taxon>
        <taxon>Desulfovibrionia</taxon>
        <taxon>Desulfovibrionales</taxon>
        <taxon>Desulfovibrionaceae</taxon>
        <taxon>Halodesulfovibrio</taxon>
    </lineage>
</organism>
<feature type="transmembrane region" description="Helical" evidence="1">
    <location>
        <begin position="152"/>
        <end position="173"/>
    </location>
</feature>
<reference evidence="4" key="1">
    <citation type="submission" date="2016-11" db="EMBL/GenBank/DDBJ databases">
        <authorList>
            <person name="Varghese N."/>
            <person name="Submissions S."/>
        </authorList>
    </citation>
    <scope>NUCLEOTIDE SEQUENCE [LARGE SCALE GENOMIC DNA]</scope>
    <source>
        <strain evidence="4">DSM 17456</strain>
    </source>
</reference>
<accession>A0A1N6H9J1</accession>
<proteinExistence type="predicted"/>
<evidence type="ECO:0000259" key="2">
    <source>
        <dbReference type="Pfam" id="PF00892"/>
    </source>
</evidence>
<dbReference type="Proteomes" id="UP000184694">
    <property type="component" value="Unassembled WGS sequence"/>
</dbReference>
<dbReference type="InterPro" id="IPR000620">
    <property type="entry name" value="EamA_dom"/>
</dbReference>
<evidence type="ECO:0000313" key="3">
    <source>
        <dbReference type="EMBL" id="SIO16410.1"/>
    </source>
</evidence>
<dbReference type="Pfam" id="PF00892">
    <property type="entry name" value="EamA"/>
    <property type="match status" value="2"/>
</dbReference>
<sequence>MLQQLKAFFSSPYIAVPMGALIISFSPVLVRLSSVSPDSSAFYRVLFGGITLMIFSFVSREQVSVPLKIWGLVVLTGLFFAVDLQCWHRSIGYVGPGLATILGNLQVFATAAFGALLFKEIISKRLIAALPLAVIGLFLLIGLDINEVSSDILWGLIFGILTAISYSCYIICLRQSQSTEKKLPLFANMGIISLVTAASVGMVMQTKGDSFLIPTASDWLYLVTYGVFCQGIGWAFISKGLPNLPAAIAGLLMLLQPALAFVWDVVLFNRPTGAYGLFGVALVLFAIGMGIYGQQAVAKNRN</sequence>
<dbReference type="InterPro" id="IPR037185">
    <property type="entry name" value="EmrE-like"/>
</dbReference>
<keyword evidence="4" id="KW-1185">Reference proteome</keyword>
<feature type="domain" description="EamA" evidence="2">
    <location>
        <begin position="14"/>
        <end position="141"/>
    </location>
</feature>
<keyword evidence="1" id="KW-0812">Transmembrane</keyword>
<dbReference type="STRING" id="1121457.SAMN02745161_2085"/>
<dbReference type="SUPFAM" id="SSF103481">
    <property type="entry name" value="Multidrug resistance efflux transporter EmrE"/>
    <property type="match status" value="2"/>
</dbReference>
<dbReference type="AlphaFoldDB" id="A0A1N6H9J1"/>
<feature type="domain" description="EamA" evidence="2">
    <location>
        <begin position="153"/>
        <end position="287"/>
    </location>
</feature>
<evidence type="ECO:0000256" key="1">
    <source>
        <dbReference type="SAM" id="Phobius"/>
    </source>
</evidence>
<feature type="transmembrane region" description="Helical" evidence="1">
    <location>
        <begin position="275"/>
        <end position="293"/>
    </location>
</feature>
<feature type="transmembrane region" description="Helical" evidence="1">
    <location>
        <begin position="185"/>
        <end position="204"/>
    </location>
</feature>